<evidence type="ECO:0000313" key="3">
    <source>
        <dbReference type="Proteomes" id="UP001262032"/>
    </source>
</evidence>
<dbReference type="AlphaFoldDB" id="A0AAW8NJ00"/>
<keyword evidence="1" id="KW-0812">Transmembrane</keyword>
<dbReference type="GeneID" id="97424457"/>
<dbReference type="RefSeq" id="WP_310114491.1">
    <property type="nucleotide sequence ID" value="NZ_CAXURQ020000002.1"/>
</dbReference>
<accession>A0AAW8NJ00</accession>
<keyword evidence="1" id="KW-0472">Membrane</keyword>
<feature type="transmembrane region" description="Helical" evidence="1">
    <location>
        <begin position="36"/>
        <end position="57"/>
    </location>
</feature>
<name>A0AAW8NJ00_PSEOX</name>
<dbReference type="Proteomes" id="UP001262032">
    <property type="component" value="Unassembled WGS sequence"/>
</dbReference>
<reference evidence="2" key="1">
    <citation type="submission" date="2023-07" db="EMBL/GenBank/DDBJ databases">
        <title>Sorghum-associated microbial communities from plants grown in Nebraska, USA.</title>
        <authorList>
            <person name="Schachtman D."/>
        </authorList>
    </citation>
    <scope>NUCLEOTIDE SEQUENCE</scope>
    <source>
        <strain evidence="2">BE261</strain>
    </source>
</reference>
<evidence type="ECO:0000256" key="1">
    <source>
        <dbReference type="SAM" id="Phobius"/>
    </source>
</evidence>
<keyword evidence="1" id="KW-1133">Transmembrane helix</keyword>
<proteinExistence type="predicted"/>
<feature type="transmembrane region" description="Helical" evidence="1">
    <location>
        <begin position="6"/>
        <end position="29"/>
    </location>
</feature>
<comment type="caution">
    <text evidence="2">The sequence shown here is derived from an EMBL/GenBank/DDBJ whole genome shotgun (WGS) entry which is preliminary data.</text>
</comment>
<sequence>MVRWDLGLAGVGLLAVMSVAFGLIAHLIVGHRVMKWLWLVSAAIYFAAGILVSEVWFGWATAEELQPNIDGLSYDEVHLVTLAGLIGAVVARIMVRRRPHATGEPQTRPGP</sequence>
<feature type="transmembrane region" description="Helical" evidence="1">
    <location>
        <begin position="77"/>
        <end position="95"/>
    </location>
</feature>
<protein>
    <submittedName>
        <fullName evidence="2">Uncharacterized protein</fullName>
    </submittedName>
</protein>
<evidence type="ECO:0000313" key="2">
    <source>
        <dbReference type="EMBL" id="MDR7165983.1"/>
    </source>
</evidence>
<gene>
    <name evidence="2" type="ORF">J2X12_004037</name>
</gene>
<dbReference type="EMBL" id="JAVDWN010000023">
    <property type="protein sequence ID" value="MDR7165983.1"/>
    <property type="molecule type" value="Genomic_DNA"/>
</dbReference>
<organism evidence="2 3">
    <name type="scientific">Pseudarthrobacter oxydans</name>
    <name type="common">Arthrobacter oxydans</name>
    <dbReference type="NCBI Taxonomy" id="1671"/>
    <lineage>
        <taxon>Bacteria</taxon>
        <taxon>Bacillati</taxon>
        <taxon>Actinomycetota</taxon>
        <taxon>Actinomycetes</taxon>
        <taxon>Micrococcales</taxon>
        <taxon>Micrococcaceae</taxon>
        <taxon>Pseudarthrobacter</taxon>
    </lineage>
</organism>